<dbReference type="Pfam" id="PF01098">
    <property type="entry name" value="FTSW_RODA_SPOVE"/>
    <property type="match status" value="1"/>
</dbReference>
<dbReference type="GO" id="GO:0008360">
    <property type="term" value="P:regulation of cell shape"/>
    <property type="evidence" value="ECO:0007669"/>
    <property type="project" value="UniProtKB-KW"/>
</dbReference>
<dbReference type="GO" id="GO:0015648">
    <property type="term" value="F:lipid-linked peptidoglycan transporter activity"/>
    <property type="evidence" value="ECO:0007669"/>
    <property type="project" value="TreeGrafter"/>
</dbReference>
<feature type="transmembrane region" description="Helical" evidence="16">
    <location>
        <begin position="364"/>
        <end position="380"/>
    </location>
</feature>
<feature type="transmembrane region" description="Helical" evidence="16">
    <location>
        <begin position="284"/>
        <end position="314"/>
    </location>
</feature>
<dbReference type="GO" id="GO:0005886">
    <property type="term" value="C:plasma membrane"/>
    <property type="evidence" value="ECO:0007669"/>
    <property type="project" value="TreeGrafter"/>
</dbReference>
<protein>
    <recommendedName>
        <fullName evidence="12">Probable peptidoglycan glycosyltransferase FtsW</fullName>
        <ecNumber evidence="14">2.4.99.28</ecNumber>
    </recommendedName>
    <alternativeName>
        <fullName evidence="13">Cell division protein FtsW</fullName>
    </alternativeName>
    <alternativeName>
        <fullName evidence="10">Cell wall polymerase</fullName>
    </alternativeName>
    <alternativeName>
        <fullName evidence="9">Peptidoglycan polymerase</fullName>
    </alternativeName>
</protein>
<evidence type="ECO:0000256" key="8">
    <source>
        <dbReference type="ARBA" id="ARBA00023136"/>
    </source>
</evidence>
<evidence type="ECO:0000256" key="3">
    <source>
        <dbReference type="ARBA" id="ARBA00022679"/>
    </source>
</evidence>
<evidence type="ECO:0000256" key="5">
    <source>
        <dbReference type="ARBA" id="ARBA00022960"/>
    </source>
</evidence>
<evidence type="ECO:0000256" key="6">
    <source>
        <dbReference type="ARBA" id="ARBA00022984"/>
    </source>
</evidence>
<feature type="transmembrane region" description="Helical" evidence="16">
    <location>
        <begin position="44"/>
        <end position="65"/>
    </location>
</feature>
<evidence type="ECO:0000256" key="1">
    <source>
        <dbReference type="ARBA" id="ARBA00004141"/>
    </source>
</evidence>
<proteinExistence type="inferred from homology"/>
<evidence type="ECO:0000256" key="14">
    <source>
        <dbReference type="ARBA" id="ARBA00044770"/>
    </source>
</evidence>
<dbReference type="InterPro" id="IPR001182">
    <property type="entry name" value="FtsW/RodA"/>
</dbReference>
<dbReference type="EMBL" id="AWUW01000064">
    <property type="protein sequence ID" value="ERJ66978.1"/>
    <property type="molecule type" value="Genomic_DNA"/>
</dbReference>
<feature type="transmembrane region" description="Helical" evidence="16">
    <location>
        <begin position="115"/>
        <end position="132"/>
    </location>
</feature>
<keyword evidence="7 16" id="KW-1133">Transmembrane helix</keyword>
<feature type="transmembrane region" description="Helical" evidence="16">
    <location>
        <begin position="161"/>
        <end position="177"/>
    </location>
</feature>
<sequence>MAWKKLFQGDRTLWVIFFFFVVISLVEVYSASSTLAYQGRMMSPILKHTAFIVMSIVTVVVVSRFNSGTLKFMGGGLYILSFILLIIAFFNGTSINGASRWIPLPFGLTFQPSELMKIALVMVAAIIYTLLGHLSAKKRFIWFSILVAIPILIIAKDNLSTAILIAVFFFFISWIGGAPGKNLFWLLIAGLFFIILAYILLLTLPPQTLSKLSNRAPTWKNRVVSDPALKDLSPEQRDSMMYVITDDNFQESHAKIAIARGGLFGVMPGNSIERDILPQAFSDYIYAIIIEEMGFIVGGILIPLAYFVLFFRLAQLAQRTASRFEGMLLMGFGLLYLLQAMFNFIVASGFIVTGQTLPLISKGGTSYLITSLAFGIMMSISRRIALNKENGEETAEAMTIESEVSDNDELQEINILDA</sequence>
<feature type="transmembrane region" description="Helical" evidence="16">
    <location>
        <begin position="139"/>
        <end position="155"/>
    </location>
</feature>
<evidence type="ECO:0000313" key="18">
    <source>
        <dbReference type="Proteomes" id="UP000016630"/>
    </source>
</evidence>
<keyword evidence="3" id="KW-0808">Transferase</keyword>
<evidence type="ECO:0000256" key="2">
    <source>
        <dbReference type="ARBA" id="ARBA00022676"/>
    </source>
</evidence>
<evidence type="ECO:0000256" key="13">
    <source>
        <dbReference type="ARBA" id="ARBA00041418"/>
    </source>
</evidence>
<evidence type="ECO:0000256" key="7">
    <source>
        <dbReference type="ARBA" id="ARBA00022989"/>
    </source>
</evidence>
<dbReference type="GO" id="GO:0032153">
    <property type="term" value="C:cell division site"/>
    <property type="evidence" value="ECO:0007669"/>
    <property type="project" value="TreeGrafter"/>
</dbReference>
<keyword evidence="4 16" id="KW-0812">Transmembrane</keyword>
<dbReference type="GO" id="GO:0008955">
    <property type="term" value="F:peptidoglycan glycosyltransferase activity"/>
    <property type="evidence" value="ECO:0007669"/>
    <property type="project" value="UniProtKB-EC"/>
</dbReference>
<evidence type="ECO:0000313" key="17">
    <source>
        <dbReference type="EMBL" id="ERJ66978.1"/>
    </source>
</evidence>
<feature type="transmembrane region" description="Helical" evidence="16">
    <location>
        <begin position="326"/>
        <end position="352"/>
    </location>
</feature>
<dbReference type="Proteomes" id="UP000016630">
    <property type="component" value="Unassembled WGS sequence"/>
</dbReference>
<comment type="similarity">
    <text evidence="11">Belongs to the SEDS family. FtsW subfamily.</text>
</comment>
<keyword evidence="6" id="KW-0573">Peptidoglycan synthesis</keyword>
<evidence type="ECO:0000256" key="10">
    <source>
        <dbReference type="ARBA" id="ARBA00033270"/>
    </source>
</evidence>
<evidence type="ECO:0000256" key="9">
    <source>
        <dbReference type="ARBA" id="ARBA00032370"/>
    </source>
</evidence>
<comment type="caution">
    <text evidence="17">The sequence shown here is derived from an EMBL/GenBank/DDBJ whole genome shotgun (WGS) entry which is preliminary data.</text>
</comment>
<keyword evidence="8 16" id="KW-0472">Membrane</keyword>
<dbReference type="RefSeq" id="WP_021662316.1">
    <property type="nucleotide sequence ID" value="NZ_KI259158.1"/>
</dbReference>
<comment type="catalytic activity">
    <reaction evidence="15">
        <text>[GlcNAc-(1-&gt;4)-Mur2Ac(oyl-L-Ala-gamma-D-Glu-L-Lys-D-Ala-D-Ala)](n)-di-trans,octa-cis-undecaprenyl diphosphate + beta-D-GlcNAc-(1-&gt;4)-Mur2Ac(oyl-L-Ala-gamma-D-Glu-L-Lys-D-Ala-D-Ala)-di-trans,octa-cis-undecaprenyl diphosphate = [GlcNAc-(1-&gt;4)-Mur2Ac(oyl-L-Ala-gamma-D-Glu-L-Lys-D-Ala-D-Ala)](n+1)-di-trans,octa-cis-undecaprenyl diphosphate + di-trans,octa-cis-undecaprenyl diphosphate + H(+)</text>
        <dbReference type="Rhea" id="RHEA:23708"/>
        <dbReference type="Rhea" id="RHEA-COMP:9602"/>
        <dbReference type="Rhea" id="RHEA-COMP:9603"/>
        <dbReference type="ChEBI" id="CHEBI:15378"/>
        <dbReference type="ChEBI" id="CHEBI:58405"/>
        <dbReference type="ChEBI" id="CHEBI:60033"/>
        <dbReference type="ChEBI" id="CHEBI:78435"/>
        <dbReference type="EC" id="2.4.99.28"/>
    </reaction>
</comment>
<evidence type="ECO:0000256" key="12">
    <source>
        <dbReference type="ARBA" id="ARBA00041185"/>
    </source>
</evidence>
<evidence type="ECO:0000256" key="15">
    <source>
        <dbReference type="ARBA" id="ARBA00049902"/>
    </source>
</evidence>
<dbReference type="PATRIC" id="fig|1227271.3.peg.789"/>
<dbReference type="PANTHER" id="PTHR30474">
    <property type="entry name" value="CELL CYCLE PROTEIN"/>
    <property type="match status" value="1"/>
</dbReference>
<dbReference type="EC" id="2.4.99.28" evidence="14"/>
<organism evidence="17 18">
    <name type="scientific">Porphyromonas gingivalis F0570</name>
    <dbReference type="NCBI Taxonomy" id="1227271"/>
    <lineage>
        <taxon>Bacteria</taxon>
        <taxon>Pseudomonadati</taxon>
        <taxon>Bacteroidota</taxon>
        <taxon>Bacteroidia</taxon>
        <taxon>Bacteroidales</taxon>
        <taxon>Porphyromonadaceae</taxon>
        <taxon>Porphyromonas</taxon>
    </lineage>
</organism>
<name>A0A0E2M654_PORGN</name>
<evidence type="ECO:0000256" key="16">
    <source>
        <dbReference type="SAM" id="Phobius"/>
    </source>
</evidence>
<dbReference type="PANTHER" id="PTHR30474:SF2">
    <property type="entry name" value="PEPTIDOGLYCAN GLYCOSYLTRANSFERASE FTSW-RELATED"/>
    <property type="match status" value="1"/>
</dbReference>
<dbReference type="GO" id="GO:0009252">
    <property type="term" value="P:peptidoglycan biosynthetic process"/>
    <property type="evidence" value="ECO:0007669"/>
    <property type="project" value="UniProtKB-KW"/>
</dbReference>
<keyword evidence="5" id="KW-0133">Cell shape</keyword>
<comment type="subcellular location">
    <subcellularLocation>
        <location evidence="1">Membrane</location>
        <topology evidence="1">Multi-pass membrane protein</topology>
    </subcellularLocation>
</comment>
<accession>A0A0E2M654</accession>
<feature type="transmembrane region" description="Helical" evidence="16">
    <location>
        <begin position="77"/>
        <end position="95"/>
    </location>
</feature>
<feature type="transmembrane region" description="Helical" evidence="16">
    <location>
        <begin position="184"/>
        <end position="204"/>
    </location>
</feature>
<feature type="transmembrane region" description="Helical" evidence="16">
    <location>
        <begin position="12"/>
        <end position="32"/>
    </location>
</feature>
<evidence type="ECO:0000256" key="11">
    <source>
        <dbReference type="ARBA" id="ARBA00038053"/>
    </source>
</evidence>
<keyword evidence="2" id="KW-0328">Glycosyltransferase</keyword>
<dbReference type="HOGENOM" id="CLU_029243_1_0_10"/>
<reference evidence="17 18" key="1">
    <citation type="submission" date="2013-06" db="EMBL/GenBank/DDBJ databases">
        <authorList>
            <person name="Weinstock G."/>
            <person name="Sodergren E."/>
            <person name="Lobos E.A."/>
            <person name="Fulton L."/>
            <person name="Fulton R."/>
            <person name="Courtney L."/>
            <person name="Fronick C."/>
            <person name="O'Laughlin M."/>
            <person name="Godfrey J."/>
            <person name="Wilson R.M."/>
            <person name="Miner T."/>
            <person name="Farmer C."/>
            <person name="Delehaunty K."/>
            <person name="Cordes M."/>
            <person name="Minx P."/>
            <person name="Tomlinson C."/>
            <person name="Chen J."/>
            <person name="Wollam A."/>
            <person name="Pepin K.H."/>
            <person name="Bhonagiri V."/>
            <person name="Zhang X."/>
            <person name="Warren W."/>
            <person name="Mitreva M."/>
            <person name="Mardis E.R."/>
            <person name="Wilson R.K."/>
        </authorList>
    </citation>
    <scope>NUCLEOTIDE SEQUENCE [LARGE SCALE GENOMIC DNA]</scope>
    <source>
        <strain evidence="17 18">F0570</strain>
    </source>
</reference>
<dbReference type="GO" id="GO:0051301">
    <property type="term" value="P:cell division"/>
    <property type="evidence" value="ECO:0007669"/>
    <property type="project" value="InterPro"/>
</dbReference>
<gene>
    <name evidence="17" type="ORF">HMPREF1555_00904</name>
</gene>
<dbReference type="AlphaFoldDB" id="A0A0E2M654"/>
<evidence type="ECO:0000256" key="4">
    <source>
        <dbReference type="ARBA" id="ARBA00022692"/>
    </source>
</evidence>